<dbReference type="RefSeq" id="WP_165228586.1">
    <property type="nucleotide sequence ID" value="NZ_CP049257.1"/>
</dbReference>
<keyword evidence="2" id="KW-1185">Reference proteome</keyword>
<dbReference type="Proteomes" id="UP000502996">
    <property type="component" value="Chromosome"/>
</dbReference>
<evidence type="ECO:0000313" key="2">
    <source>
        <dbReference type="Proteomes" id="UP000502996"/>
    </source>
</evidence>
<gene>
    <name evidence="1" type="ORF">G5V58_02855</name>
</gene>
<dbReference type="AlphaFoldDB" id="A0A6G6W9H9"/>
<proteinExistence type="predicted"/>
<dbReference type="EMBL" id="CP049257">
    <property type="protein sequence ID" value="QIG41859.1"/>
    <property type="molecule type" value="Genomic_DNA"/>
</dbReference>
<evidence type="ECO:0000313" key="1">
    <source>
        <dbReference type="EMBL" id="QIG41859.1"/>
    </source>
</evidence>
<accession>A0A6G6W9H9</accession>
<reference evidence="1 2" key="1">
    <citation type="submission" date="2020-02" db="EMBL/GenBank/DDBJ databases">
        <title>Full genome sequence of Nocardioides sp. R-3366.</title>
        <authorList>
            <person name="Im W.-T."/>
        </authorList>
    </citation>
    <scope>NUCLEOTIDE SEQUENCE [LARGE SCALE GENOMIC DNA]</scope>
    <source>
        <strain evidence="1 2">R-3366</strain>
    </source>
</reference>
<sequence length="202" mass="21445">MSPARLVGLPALAVVLVAGVIGVQVAQGGGEFEPLHPADPCVARDVTSQADGIDNLTERLVLLGLDAAGCRLGVSREELTLRLAQGADPTDAEVEALHDGLLDAVQRMDDDGTLPPLSDFVDEALDNADLNGFLEYAIRHLPDSVIDAALKTDDVLTRAIDDLDLRQVLADVDDQRELNRQVSAAVEQAVKDALVDRLKGLV</sequence>
<name>A0A6G6W9H9_9ACTN</name>
<protein>
    <submittedName>
        <fullName evidence="1">Uncharacterized protein</fullName>
    </submittedName>
</protein>
<dbReference type="KEGG" id="nano:G5V58_02855"/>
<organism evidence="1 2">
    <name type="scientific">Nocardioides anomalus</name>
    <dbReference type="NCBI Taxonomy" id="2712223"/>
    <lineage>
        <taxon>Bacteria</taxon>
        <taxon>Bacillati</taxon>
        <taxon>Actinomycetota</taxon>
        <taxon>Actinomycetes</taxon>
        <taxon>Propionibacteriales</taxon>
        <taxon>Nocardioidaceae</taxon>
        <taxon>Nocardioides</taxon>
    </lineage>
</organism>